<evidence type="ECO:0000313" key="3">
    <source>
        <dbReference type="EMBL" id="PRR85621.1"/>
    </source>
</evidence>
<gene>
    <name evidence="3" type="ORF">CLLU_13760</name>
</gene>
<organism evidence="3 4">
    <name type="scientific">Clostridium luticellarii</name>
    <dbReference type="NCBI Taxonomy" id="1691940"/>
    <lineage>
        <taxon>Bacteria</taxon>
        <taxon>Bacillati</taxon>
        <taxon>Bacillota</taxon>
        <taxon>Clostridia</taxon>
        <taxon>Eubacteriales</taxon>
        <taxon>Clostridiaceae</taxon>
        <taxon>Clostridium</taxon>
    </lineage>
</organism>
<feature type="domain" description="HTH cro/C1-type" evidence="2">
    <location>
        <begin position="8"/>
        <end position="62"/>
    </location>
</feature>
<evidence type="ECO:0000313" key="4">
    <source>
        <dbReference type="Proteomes" id="UP000237798"/>
    </source>
</evidence>
<protein>
    <submittedName>
        <fullName evidence="3">Anaerobic benzoate catabolism transcriptional regulator</fullName>
    </submittedName>
</protein>
<dbReference type="OrthoDB" id="14949at2"/>
<dbReference type="Gene3D" id="2.10.109.10">
    <property type="entry name" value="Umud Fragment, subunit A"/>
    <property type="match status" value="1"/>
</dbReference>
<accession>A0A2T0BP17</accession>
<dbReference type="GO" id="GO:0003677">
    <property type="term" value="F:DNA binding"/>
    <property type="evidence" value="ECO:0007669"/>
    <property type="project" value="UniProtKB-KW"/>
</dbReference>
<dbReference type="InterPro" id="IPR015927">
    <property type="entry name" value="Peptidase_S24_S26A/B/C"/>
</dbReference>
<dbReference type="EMBL" id="PVXP01000014">
    <property type="protein sequence ID" value="PRR85621.1"/>
    <property type="molecule type" value="Genomic_DNA"/>
</dbReference>
<dbReference type="RefSeq" id="WP_106008918.1">
    <property type="nucleotide sequence ID" value="NZ_JALCPJ010000008.1"/>
</dbReference>
<dbReference type="InterPro" id="IPR010982">
    <property type="entry name" value="Lambda_DNA-bd_dom_sf"/>
</dbReference>
<comment type="caution">
    <text evidence="3">The sequence shown here is derived from an EMBL/GenBank/DDBJ whole genome shotgun (WGS) entry which is preliminary data.</text>
</comment>
<keyword evidence="4" id="KW-1185">Reference proteome</keyword>
<proteinExistence type="predicted"/>
<dbReference type="InterPro" id="IPR036286">
    <property type="entry name" value="LexA/Signal_pep-like_sf"/>
</dbReference>
<dbReference type="Pfam" id="PF00717">
    <property type="entry name" value="Peptidase_S24"/>
    <property type="match status" value="1"/>
</dbReference>
<name>A0A2T0BP17_9CLOT</name>
<evidence type="ECO:0000256" key="1">
    <source>
        <dbReference type="ARBA" id="ARBA00023125"/>
    </source>
</evidence>
<keyword evidence="1" id="KW-0238">DNA-binding</keyword>
<dbReference type="InterPro" id="IPR001387">
    <property type="entry name" value="Cro/C1-type_HTH"/>
</dbReference>
<dbReference type="PANTHER" id="PTHR46558:SF3">
    <property type="entry name" value="TRANSCRIPTIONAL REGULATOR"/>
    <property type="match status" value="1"/>
</dbReference>
<dbReference type="SMART" id="SM00530">
    <property type="entry name" value="HTH_XRE"/>
    <property type="match status" value="1"/>
</dbReference>
<dbReference type="Pfam" id="PF01381">
    <property type="entry name" value="HTH_3"/>
    <property type="match status" value="1"/>
</dbReference>
<sequence length="222" mass="25175">MSRIGEKIKSARIKSGISQKKLARKLGVSEGFVNEVEMGRRIANQGIIDRISKILGKDMNDITMSFEEQSDDVKKEEFPPISNREEKVKDIWNEAFGSVLKKVPIYKYDLGRPIGFKQLPLIENKIEGYSQDKVLYLKIESDDMEGFRIHRGDLAFAHITGEIENNVICLVEYHGGREIRQIKKLDSNKVLLISGNNTVRTESVDIGSLKVIAKLDKVEIVL</sequence>
<evidence type="ECO:0000259" key="2">
    <source>
        <dbReference type="PROSITE" id="PS50943"/>
    </source>
</evidence>
<dbReference type="CDD" id="cd00093">
    <property type="entry name" value="HTH_XRE"/>
    <property type="match status" value="1"/>
</dbReference>
<dbReference type="PANTHER" id="PTHR46558">
    <property type="entry name" value="TRACRIPTIONAL REGULATORY PROTEIN-RELATED-RELATED"/>
    <property type="match status" value="1"/>
</dbReference>
<dbReference type="Proteomes" id="UP000237798">
    <property type="component" value="Unassembled WGS sequence"/>
</dbReference>
<dbReference type="SUPFAM" id="SSF51306">
    <property type="entry name" value="LexA/Signal peptidase"/>
    <property type="match status" value="1"/>
</dbReference>
<dbReference type="SUPFAM" id="SSF47413">
    <property type="entry name" value="lambda repressor-like DNA-binding domains"/>
    <property type="match status" value="1"/>
</dbReference>
<dbReference type="AlphaFoldDB" id="A0A2T0BP17"/>
<dbReference type="PROSITE" id="PS50943">
    <property type="entry name" value="HTH_CROC1"/>
    <property type="match status" value="1"/>
</dbReference>
<reference evidence="3 4" key="1">
    <citation type="submission" date="2018-03" db="EMBL/GenBank/DDBJ databases">
        <title>Genome sequence of Clostridium luticellarii DSM 29923.</title>
        <authorList>
            <person name="Poehlein A."/>
            <person name="Daniel R."/>
        </authorList>
    </citation>
    <scope>NUCLEOTIDE SEQUENCE [LARGE SCALE GENOMIC DNA]</scope>
    <source>
        <strain evidence="3 4">DSM 29923</strain>
    </source>
</reference>
<dbReference type="Gene3D" id="1.10.260.40">
    <property type="entry name" value="lambda repressor-like DNA-binding domains"/>
    <property type="match status" value="1"/>
</dbReference>